<keyword evidence="3" id="KW-0863">Zinc-finger</keyword>
<evidence type="ECO:0000256" key="1">
    <source>
        <dbReference type="ARBA" id="ARBA00022723"/>
    </source>
</evidence>
<dbReference type="InterPro" id="IPR002219">
    <property type="entry name" value="PKC_DAG/PE"/>
</dbReference>
<feature type="domain" description="Phorbol-ester/DAG-type" evidence="5">
    <location>
        <begin position="395"/>
        <end position="446"/>
    </location>
</feature>
<name>A0A7E4UT51_PANRE</name>
<keyword evidence="7" id="KW-1185">Reference proteome</keyword>
<dbReference type="PANTHER" id="PTHR33936:SF25">
    <property type="entry name" value="C2H2-TYPE DOMAIN-CONTAINING PROTEIN"/>
    <property type="match status" value="1"/>
</dbReference>
<evidence type="ECO:0000259" key="5">
    <source>
        <dbReference type="PROSITE" id="PS50081"/>
    </source>
</evidence>
<dbReference type="PANTHER" id="PTHR33936">
    <property type="entry name" value="PROTEIN CBG17840"/>
    <property type="match status" value="1"/>
</dbReference>
<dbReference type="Gene3D" id="3.30.160.60">
    <property type="entry name" value="Classic Zinc Finger"/>
    <property type="match status" value="1"/>
</dbReference>
<dbReference type="InterPro" id="IPR052797">
    <property type="entry name" value="RegFact_GeneExpr_CellDeath"/>
</dbReference>
<evidence type="ECO:0000256" key="4">
    <source>
        <dbReference type="SAM" id="MobiDB-lite"/>
    </source>
</evidence>
<reference evidence="7" key="1">
    <citation type="journal article" date="2013" name="Genetics">
        <title>The draft genome and transcriptome of Panagrellus redivivus are shaped by the harsh demands of a free-living lifestyle.</title>
        <authorList>
            <person name="Srinivasan J."/>
            <person name="Dillman A.R."/>
            <person name="Macchietto M.G."/>
            <person name="Heikkinen L."/>
            <person name="Lakso M."/>
            <person name="Fracchia K.M."/>
            <person name="Antoshechkin I."/>
            <person name="Mortazavi A."/>
            <person name="Wong G."/>
            <person name="Sternberg P.W."/>
        </authorList>
    </citation>
    <scope>NUCLEOTIDE SEQUENCE [LARGE SCALE GENOMIC DNA]</scope>
    <source>
        <strain evidence="7">MT8872</strain>
    </source>
</reference>
<dbReference type="InterPro" id="IPR046349">
    <property type="entry name" value="C1-like_sf"/>
</dbReference>
<dbReference type="AlphaFoldDB" id="A0A7E4UT51"/>
<dbReference type="InterPro" id="IPR013087">
    <property type="entry name" value="Znf_C2H2_type"/>
</dbReference>
<feature type="region of interest" description="Disordered" evidence="4">
    <location>
        <begin position="1"/>
        <end position="26"/>
    </location>
</feature>
<feature type="domain" description="C2H2-type" evidence="6">
    <location>
        <begin position="102"/>
        <end position="125"/>
    </location>
</feature>
<sequence length="485" mass="55047">MASPSTSAVVETVVNHDDVPKSTSTRRYRYHKGFRSLAPVQDVNICASRTTTYRRRKLRTETEIAKDPPKKRTRRRNVADPPNAASTSSNDAEKTDDNPESITCEECGKVLKNKLSYNTHRNYMHGTLVRANIKCPEPNCPSVTTTMNTLVSHLVEQHGYPLKRSFKDFASMDDFTEWFNELVCDGSVEFAKASGMKNRSQHVTYYCAVTKRRQRDPNNTEKASCPAYIRLTLDNANGSVRAELQLSHLGHDCQPKYSTLAECVPLATAYEFVENRLKNASKVFETRFLNTLDADNHPTIQSAVSLLEKIATNIDQFEAMFMESSFPDLPRAPNVGDAEAPILIEDFDAFLQTYPDPHSAPNFQFRCQLCDEILPNYNEFMMHRANVHQIVHWQPGETVEADFDRSQLCEICSDNFENTLKEDMWFCELCTLVFHRNCKDGHALICKGSIEEKTAVGDIALSQDTSQNQTEFADPHNDDYYDISS</sequence>
<dbReference type="PROSITE" id="PS50157">
    <property type="entry name" value="ZINC_FINGER_C2H2_2"/>
    <property type="match status" value="1"/>
</dbReference>
<protein>
    <submittedName>
        <fullName evidence="8">C2H2-type domain-containing protein</fullName>
    </submittedName>
</protein>
<keyword evidence="1" id="KW-0479">Metal-binding</keyword>
<keyword evidence="2" id="KW-0862">Zinc</keyword>
<dbReference type="Proteomes" id="UP000492821">
    <property type="component" value="Unassembled WGS sequence"/>
</dbReference>
<evidence type="ECO:0000313" key="8">
    <source>
        <dbReference type="WBParaSite" id="Pan_g12509.t1"/>
    </source>
</evidence>
<evidence type="ECO:0000256" key="2">
    <source>
        <dbReference type="ARBA" id="ARBA00022833"/>
    </source>
</evidence>
<dbReference type="PROSITE" id="PS50081">
    <property type="entry name" value="ZF_DAG_PE_2"/>
    <property type="match status" value="1"/>
</dbReference>
<dbReference type="SMART" id="SM00355">
    <property type="entry name" value="ZnF_C2H2"/>
    <property type="match status" value="3"/>
</dbReference>
<feature type="compositionally biased region" description="Basic and acidic residues" evidence="4">
    <location>
        <begin position="59"/>
        <end position="70"/>
    </location>
</feature>
<dbReference type="PROSITE" id="PS00028">
    <property type="entry name" value="ZINC_FINGER_C2H2_1"/>
    <property type="match status" value="2"/>
</dbReference>
<accession>A0A7E4UT51</accession>
<evidence type="ECO:0000313" key="7">
    <source>
        <dbReference type="Proteomes" id="UP000492821"/>
    </source>
</evidence>
<organism evidence="7 8">
    <name type="scientific">Panagrellus redivivus</name>
    <name type="common">Microworm</name>
    <dbReference type="NCBI Taxonomy" id="6233"/>
    <lineage>
        <taxon>Eukaryota</taxon>
        <taxon>Metazoa</taxon>
        <taxon>Ecdysozoa</taxon>
        <taxon>Nematoda</taxon>
        <taxon>Chromadorea</taxon>
        <taxon>Rhabditida</taxon>
        <taxon>Tylenchina</taxon>
        <taxon>Panagrolaimomorpha</taxon>
        <taxon>Panagrolaimoidea</taxon>
        <taxon>Panagrolaimidae</taxon>
        <taxon>Panagrellus</taxon>
    </lineage>
</organism>
<evidence type="ECO:0000259" key="6">
    <source>
        <dbReference type="PROSITE" id="PS50157"/>
    </source>
</evidence>
<dbReference type="GO" id="GO:0008270">
    <property type="term" value="F:zinc ion binding"/>
    <property type="evidence" value="ECO:0007669"/>
    <property type="project" value="UniProtKB-KW"/>
</dbReference>
<evidence type="ECO:0000256" key="3">
    <source>
        <dbReference type="PROSITE-ProRule" id="PRU00042"/>
    </source>
</evidence>
<feature type="region of interest" description="Disordered" evidence="4">
    <location>
        <begin position="54"/>
        <end position="100"/>
    </location>
</feature>
<proteinExistence type="predicted"/>
<dbReference type="WBParaSite" id="Pan_g12509.t1">
    <property type="protein sequence ID" value="Pan_g12509.t1"/>
    <property type="gene ID" value="Pan_g12509"/>
</dbReference>
<reference evidence="8" key="2">
    <citation type="submission" date="2020-10" db="UniProtKB">
        <authorList>
            <consortium name="WormBaseParasite"/>
        </authorList>
    </citation>
    <scope>IDENTIFICATION</scope>
</reference>
<dbReference type="SUPFAM" id="SSF57889">
    <property type="entry name" value="Cysteine-rich domain"/>
    <property type="match status" value="1"/>
</dbReference>